<accession>A0ABD3N4N4</accession>
<sequence>MSTSNASSRSTPRAVTFSEYSELVVYPDDSKSDKSTKWYSSKDRNRFRQSVIDDARRVSQEIKDLPPGEVMTHNQLCQCLGIEVFLGSARCAEQARRSHIAAVLSEHYRQKHNGTYDIENLSGVSKRTSEWSTTRAWMLADRFAAIRMDENDDRGTDKQSLNSS</sequence>
<evidence type="ECO:0000313" key="1">
    <source>
        <dbReference type="EMBL" id="KAL3771078.1"/>
    </source>
</evidence>
<name>A0ABD3N4N4_9STRA</name>
<proteinExistence type="predicted"/>
<organism evidence="1 2">
    <name type="scientific">Discostella pseudostelligera</name>
    <dbReference type="NCBI Taxonomy" id="259834"/>
    <lineage>
        <taxon>Eukaryota</taxon>
        <taxon>Sar</taxon>
        <taxon>Stramenopiles</taxon>
        <taxon>Ochrophyta</taxon>
        <taxon>Bacillariophyta</taxon>
        <taxon>Coscinodiscophyceae</taxon>
        <taxon>Thalassiosirophycidae</taxon>
        <taxon>Stephanodiscales</taxon>
        <taxon>Stephanodiscaceae</taxon>
        <taxon>Discostella</taxon>
    </lineage>
</organism>
<dbReference type="Proteomes" id="UP001530293">
    <property type="component" value="Unassembled WGS sequence"/>
</dbReference>
<gene>
    <name evidence="1" type="ORF">ACHAWU_006455</name>
</gene>
<dbReference type="EMBL" id="JALLBG020000031">
    <property type="protein sequence ID" value="KAL3771078.1"/>
    <property type="molecule type" value="Genomic_DNA"/>
</dbReference>
<dbReference type="AlphaFoldDB" id="A0ABD3N4N4"/>
<evidence type="ECO:0000313" key="2">
    <source>
        <dbReference type="Proteomes" id="UP001530293"/>
    </source>
</evidence>
<protein>
    <submittedName>
        <fullName evidence="1">Uncharacterized protein</fullName>
    </submittedName>
</protein>
<keyword evidence="2" id="KW-1185">Reference proteome</keyword>
<reference evidence="1 2" key="1">
    <citation type="submission" date="2024-10" db="EMBL/GenBank/DDBJ databases">
        <title>Updated reference genomes for cyclostephanoid diatoms.</title>
        <authorList>
            <person name="Roberts W.R."/>
            <person name="Alverson A.J."/>
        </authorList>
    </citation>
    <scope>NUCLEOTIDE SEQUENCE [LARGE SCALE GENOMIC DNA]</scope>
    <source>
        <strain evidence="1 2">AJA232-27</strain>
    </source>
</reference>
<comment type="caution">
    <text evidence="1">The sequence shown here is derived from an EMBL/GenBank/DDBJ whole genome shotgun (WGS) entry which is preliminary data.</text>
</comment>